<dbReference type="GeneID" id="64698476"/>
<protein>
    <recommendedName>
        <fullName evidence="4">Secreted protein</fullName>
    </recommendedName>
</protein>
<feature type="signal peptide" evidence="1">
    <location>
        <begin position="1"/>
        <end position="31"/>
    </location>
</feature>
<keyword evidence="1" id="KW-0732">Signal</keyword>
<proteinExistence type="predicted"/>
<dbReference type="Proteomes" id="UP000823399">
    <property type="component" value="Unassembled WGS sequence"/>
</dbReference>
<accession>A0A9P7JXF5</accession>
<organism evidence="2 3">
    <name type="scientific">Suillus discolor</name>
    <dbReference type="NCBI Taxonomy" id="1912936"/>
    <lineage>
        <taxon>Eukaryota</taxon>
        <taxon>Fungi</taxon>
        <taxon>Dikarya</taxon>
        <taxon>Basidiomycota</taxon>
        <taxon>Agaricomycotina</taxon>
        <taxon>Agaricomycetes</taxon>
        <taxon>Agaricomycetidae</taxon>
        <taxon>Boletales</taxon>
        <taxon>Suillineae</taxon>
        <taxon>Suillaceae</taxon>
        <taxon>Suillus</taxon>
    </lineage>
</organism>
<comment type="caution">
    <text evidence="2">The sequence shown here is derived from an EMBL/GenBank/DDBJ whole genome shotgun (WGS) entry which is preliminary data.</text>
</comment>
<dbReference type="AlphaFoldDB" id="A0A9P7JXF5"/>
<keyword evidence="3" id="KW-1185">Reference proteome</keyword>
<name>A0A9P7JXF5_9AGAM</name>
<dbReference type="RefSeq" id="XP_041296380.1">
    <property type="nucleotide sequence ID" value="XM_041436217.1"/>
</dbReference>
<gene>
    <name evidence="2" type="ORF">F5147DRAFT_678745</name>
</gene>
<reference evidence="2" key="1">
    <citation type="journal article" date="2020" name="New Phytol.">
        <title>Comparative genomics reveals dynamic genome evolution in host specialist ectomycorrhizal fungi.</title>
        <authorList>
            <person name="Lofgren L.A."/>
            <person name="Nguyen N.H."/>
            <person name="Vilgalys R."/>
            <person name="Ruytinx J."/>
            <person name="Liao H.L."/>
            <person name="Branco S."/>
            <person name="Kuo A."/>
            <person name="LaButti K."/>
            <person name="Lipzen A."/>
            <person name="Andreopoulos W."/>
            <person name="Pangilinan J."/>
            <person name="Riley R."/>
            <person name="Hundley H."/>
            <person name="Na H."/>
            <person name="Barry K."/>
            <person name="Grigoriev I.V."/>
            <person name="Stajich J.E."/>
            <person name="Kennedy P.G."/>
        </authorList>
    </citation>
    <scope>NUCLEOTIDE SEQUENCE</scope>
    <source>
        <strain evidence="2">FC423</strain>
    </source>
</reference>
<evidence type="ECO:0000256" key="1">
    <source>
        <dbReference type="SAM" id="SignalP"/>
    </source>
</evidence>
<evidence type="ECO:0008006" key="4">
    <source>
        <dbReference type="Google" id="ProtNLM"/>
    </source>
</evidence>
<dbReference type="EMBL" id="JABBWM010000010">
    <property type="protein sequence ID" value="KAG2114267.1"/>
    <property type="molecule type" value="Genomic_DNA"/>
</dbReference>
<evidence type="ECO:0000313" key="2">
    <source>
        <dbReference type="EMBL" id="KAG2114267.1"/>
    </source>
</evidence>
<sequence length="85" mass="9798">MIVLWPPAPPHMVHLLLCLLDICKLLWTVHCLPNFPFLSQTNESHPWYLDGLIPADVVPTFVLASEFKYFAVRDGNTQCYPNEMQ</sequence>
<evidence type="ECO:0000313" key="3">
    <source>
        <dbReference type="Proteomes" id="UP000823399"/>
    </source>
</evidence>
<feature type="chain" id="PRO_5040205206" description="Secreted protein" evidence="1">
    <location>
        <begin position="32"/>
        <end position="85"/>
    </location>
</feature>